<evidence type="ECO:0000313" key="2">
    <source>
        <dbReference type="EMBL" id="MEB3071154.1"/>
    </source>
</evidence>
<gene>
    <name evidence="2" type="ORF">K5L39_18385</name>
</gene>
<protein>
    <recommendedName>
        <fullName evidence="1">2,4-diaminopentanoate dehydrogenase C-terminal domain-containing protein</fullName>
    </recommendedName>
</protein>
<evidence type="ECO:0000259" key="1">
    <source>
        <dbReference type="Pfam" id="PF19328"/>
    </source>
</evidence>
<proteinExistence type="predicted"/>
<evidence type="ECO:0000313" key="3">
    <source>
        <dbReference type="Proteomes" id="UP001299283"/>
    </source>
</evidence>
<dbReference type="Gene3D" id="3.40.50.720">
    <property type="entry name" value="NAD(P)-binding Rossmann-like Domain"/>
    <property type="match status" value="1"/>
</dbReference>
<dbReference type="InterPro" id="IPR036291">
    <property type="entry name" value="NAD(P)-bd_dom_sf"/>
</dbReference>
<accession>A0ABU5Z186</accession>
<dbReference type="SUPFAM" id="SSF51735">
    <property type="entry name" value="NAD(P)-binding Rossmann-fold domains"/>
    <property type="match status" value="1"/>
</dbReference>
<dbReference type="InterPro" id="IPR045760">
    <property type="entry name" value="DAP_DH_C"/>
</dbReference>
<dbReference type="Proteomes" id="UP001299283">
    <property type="component" value="Unassembled WGS sequence"/>
</dbReference>
<dbReference type="CDD" id="cd24146">
    <property type="entry name" value="nat-AmDH_N_like"/>
    <property type="match status" value="1"/>
</dbReference>
<dbReference type="Pfam" id="PF19328">
    <property type="entry name" value="DAP_DH_C"/>
    <property type="match status" value="1"/>
</dbReference>
<dbReference type="EMBL" id="JAYJJQ010000021">
    <property type="protein sequence ID" value="MEB3071154.1"/>
    <property type="molecule type" value="Genomic_DNA"/>
</dbReference>
<reference evidence="2 3" key="1">
    <citation type="submission" date="2023-12" db="EMBL/GenBank/DDBJ databases">
        <title>Description of new species of Mycobacterium terrae complex isolated from sewage at the Sao Paulo Zoological Park Foundation in Brazil.</title>
        <authorList>
            <person name="Romagnoli C.L."/>
            <person name="Conceicao E.C."/>
            <person name="Machado E."/>
            <person name="Barreto L.B.P.F."/>
            <person name="Sharma A."/>
            <person name="Silva N.M."/>
            <person name="Marques L.E."/>
            <person name="Juliana M.A."/>
            <person name="Lourenco M.C.S."/>
            <person name="Digiampietri L.A."/>
            <person name="Suffys P.N."/>
            <person name="Viana-Niero C."/>
        </authorList>
    </citation>
    <scope>NUCLEOTIDE SEQUENCE [LARGE SCALE GENOMIC DNA]</scope>
    <source>
        <strain evidence="2 3">MYC017</strain>
    </source>
</reference>
<name>A0ABU5Z186_9MYCO</name>
<organism evidence="2 3">
    <name type="scientific">[Mycobacterium] vasticus</name>
    <dbReference type="NCBI Taxonomy" id="2875777"/>
    <lineage>
        <taxon>Bacteria</taxon>
        <taxon>Bacillati</taxon>
        <taxon>Actinomycetota</taxon>
        <taxon>Actinomycetes</taxon>
        <taxon>Mycobacteriales</taxon>
        <taxon>Mycobacteriaceae</taxon>
        <taxon>Mycolicibacter</taxon>
    </lineage>
</organism>
<keyword evidence="3" id="KW-1185">Reference proteome</keyword>
<comment type="caution">
    <text evidence="2">The sequence shown here is derived from an EMBL/GenBank/DDBJ whole genome shotgun (WGS) entry which is preliminary data.</text>
</comment>
<sequence>MPRKSPYRAVVWGPGILGRALLREIAAKPELELAGVLAYSPEKDGKDVGELLGTAPMGVLATTDKEAIHRLDADIVLHCPQNTSDVSIDSEVTNDVVQLLESGKNVISSIAYHWPRFHSATFEEKLQAACLAGGSTLHSTGINPGFLNERLVTTLTGVCTTIESIAVREISDTSTIDSADMMSAIGYGKKPDDPNLMVVSLGDRYYGETLCQTVTRLGHSVERIETDRDYLLAKHDYHLKAITIPEGTIAGIVHKWTAVVDGKPFMSIEEIYYNHPEICPVPMSEGSGDGWTIEIEGQPTSVKVHMDMMHSVKHRQRFNGDDRTLPGYYATAVPMIQTIPVTVAAPPGILYPSVFAHYVPDLRDSPVPEPAPATQH</sequence>
<feature type="domain" description="2,4-diaminopentanoate dehydrogenase C-terminal" evidence="1">
    <location>
        <begin position="149"/>
        <end position="349"/>
    </location>
</feature>
<dbReference type="RefSeq" id="WP_225398691.1">
    <property type="nucleotide sequence ID" value="NZ_JAYJJQ010000021.1"/>
</dbReference>